<evidence type="ECO:0000256" key="1">
    <source>
        <dbReference type="ARBA" id="ARBA00022603"/>
    </source>
</evidence>
<dbReference type="CDD" id="cd18081">
    <property type="entry name" value="RlmH-like"/>
    <property type="match status" value="1"/>
</dbReference>
<evidence type="ECO:0000313" key="7">
    <source>
        <dbReference type="Proteomes" id="UP000712007"/>
    </source>
</evidence>
<evidence type="ECO:0000256" key="5">
    <source>
        <dbReference type="HAMAP-Rule" id="MF_00658"/>
    </source>
</evidence>
<dbReference type="Proteomes" id="UP000712007">
    <property type="component" value="Unassembled WGS sequence"/>
</dbReference>
<dbReference type="GO" id="GO:0005737">
    <property type="term" value="C:cytoplasm"/>
    <property type="evidence" value="ECO:0007669"/>
    <property type="project" value="UniProtKB-SubCell"/>
</dbReference>
<dbReference type="EMBL" id="JADIMV010000101">
    <property type="protein sequence ID" value="MBO8440169.1"/>
    <property type="molecule type" value="Genomic_DNA"/>
</dbReference>
<dbReference type="InterPro" id="IPR029026">
    <property type="entry name" value="tRNA_m1G_MTases_N"/>
</dbReference>
<evidence type="ECO:0000256" key="2">
    <source>
        <dbReference type="ARBA" id="ARBA00022679"/>
    </source>
</evidence>
<organism evidence="6 7">
    <name type="scientific">Candidatus Aphodosoma intestinipullorum</name>
    <dbReference type="NCBI Taxonomy" id="2840674"/>
    <lineage>
        <taxon>Bacteria</taxon>
        <taxon>Pseudomonadati</taxon>
        <taxon>Bacteroidota</taxon>
        <taxon>Bacteroidia</taxon>
        <taxon>Bacteroidales</taxon>
        <taxon>Candidatus Aphodosoma</taxon>
    </lineage>
</organism>
<keyword evidence="5" id="KW-0698">rRNA processing</keyword>
<gene>
    <name evidence="5" type="primary">rlmH</name>
    <name evidence="6" type="ORF">IAC51_05905</name>
</gene>
<keyword evidence="3 5" id="KW-0949">S-adenosyl-L-methionine</keyword>
<dbReference type="Gene3D" id="3.40.1280.10">
    <property type="match status" value="1"/>
</dbReference>
<dbReference type="PIRSF" id="PIRSF004505">
    <property type="entry name" value="MT_bac"/>
    <property type="match status" value="1"/>
</dbReference>
<feature type="binding site" evidence="5">
    <location>
        <position position="105"/>
    </location>
    <ligand>
        <name>S-adenosyl-L-methionine</name>
        <dbReference type="ChEBI" id="CHEBI:59789"/>
    </ligand>
</feature>
<reference evidence="6" key="1">
    <citation type="submission" date="2020-10" db="EMBL/GenBank/DDBJ databases">
        <authorList>
            <person name="Gilroy R."/>
        </authorList>
    </citation>
    <scope>NUCLEOTIDE SEQUENCE</scope>
    <source>
        <strain evidence="6">3924</strain>
    </source>
</reference>
<comment type="similarity">
    <text evidence="4 5">Belongs to the RNA methyltransferase RlmH family.</text>
</comment>
<proteinExistence type="inferred from homology"/>
<dbReference type="EC" id="2.1.1.177" evidence="5"/>
<reference evidence="6" key="2">
    <citation type="journal article" date="2021" name="PeerJ">
        <title>Extensive microbial diversity within the chicken gut microbiome revealed by metagenomics and culture.</title>
        <authorList>
            <person name="Gilroy R."/>
            <person name="Ravi A."/>
            <person name="Getino M."/>
            <person name="Pursley I."/>
            <person name="Horton D.L."/>
            <person name="Alikhan N.F."/>
            <person name="Baker D."/>
            <person name="Gharbi K."/>
            <person name="Hall N."/>
            <person name="Watson M."/>
            <person name="Adriaenssens E.M."/>
            <person name="Foster-Nyarko E."/>
            <person name="Jarju S."/>
            <person name="Secka A."/>
            <person name="Antonio M."/>
            <person name="Oren A."/>
            <person name="Chaudhuri R.R."/>
            <person name="La Ragione R."/>
            <person name="Hildebrand F."/>
            <person name="Pallen M.J."/>
        </authorList>
    </citation>
    <scope>NUCLEOTIDE SEQUENCE</scope>
    <source>
        <strain evidence="6">3924</strain>
    </source>
</reference>
<keyword evidence="1 5" id="KW-0489">Methyltransferase</keyword>
<dbReference type="HAMAP" id="MF_00658">
    <property type="entry name" value="23SrRNA_methyltr_H"/>
    <property type="match status" value="1"/>
</dbReference>
<name>A0A940DMU8_9BACT</name>
<dbReference type="SUPFAM" id="SSF75217">
    <property type="entry name" value="alpha/beta knot"/>
    <property type="match status" value="1"/>
</dbReference>
<comment type="subcellular location">
    <subcellularLocation>
        <location evidence="5">Cytoplasm</location>
    </subcellularLocation>
</comment>
<dbReference type="InterPro" id="IPR029028">
    <property type="entry name" value="Alpha/beta_knot_MTases"/>
</dbReference>
<dbReference type="PANTHER" id="PTHR33603:SF1">
    <property type="entry name" value="RIBOSOMAL RNA LARGE SUBUNIT METHYLTRANSFERASE H"/>
    <property type="match status" value="1"/>
</dbReference>
<dbReference type="PANTHER" id="PTHR33603">
    <property type="entry name" value="METHYLTRANSFERASE"/>
    <property type="match status" value="1"/>
</dbReference>
<evidence type="ECO:0000256" key="3">
    <source>
        <dbReference type="ARBA" id="ARBA00022691"/>
    </source>
</evidence>
<comment type="caution">
    <text evidence="6">The sequence shown here is derived from an EMBL/GenBank/DDBJ whole genome shotgun (WGS) entry which is preliminary data.</text>
</comment>
<evidence type="ECO:0000256" key="4">
    <source>
        <dbReference type="ARBA" id="ARBA00038303"/>
    </source>
</evidence>
<dbReference type="GO" id="GO:0070038">
    <property type="term" value="F:rRNA (pseudouridine-N3-)-methyltransferase activity"/>
    <property type="evidence" value="ECO:0007669"/>
    <property type="project" value="UniProtKB-UniRule"/>
</dbReference>
<comment type="subunit">
    <text evidence="5">Homodimer.</text>
</comment>
<keyword evidence="5" id="KW-0963">Cytoplasm</keyword>
<evidence type="ECO:0000313" key="6">
    <source>
        <dbReference type="EMBL" id="MBO8440169.1"/>
    </source>
</evidence>
<accession>A0A940DMU8</accession>
<dbReference type="InterPro" id="IPR003742">
    <property type="entry name" value="RlmH-like"/>
</dbReference>
<comment type="function">
    <text evidence="5">Specifically methylates the pseudouridine at position 1915 (m3Psi1915) in 23S rRNA.</text>
</comment>
<dbReference type="AlphaFoldDB" id="A0A940DMU8"/>
<sequence>MKIQLLWVGRTAKSYVSEAIDEYAGRIGRYMPFETVQLADVKNAGHLTSSEVRDREGEMILKALRSDDMVVLLDDKGREYTSIEFASWIGGMANRSVRQLVFVIGGAYGFSRGVYDRADALLSISRMTFSHQIVRPIFLEQLYRAMTILRGEPYHHEESLIRRRG</sequence>
<keyword evidence="2 5" id="KW-0808">Transferase</keyword>
<protein>
    <recommendedName>
        <fullName evidence="5">Ribosomal RNA large subunit methyltransferase H</fullName>
        <ecNumber evidence="5">2.1.1.177</ecNumber>
    </recommendedName>
    <alternativeName>
        <fullName evidence="5">23S rRNA (pseudouridine1915-N3)-methyltransferase</fullName>
    </alternativeName>
    <alternativeName>
        <fullName evidence="5">23S rRNA m3Psi1915 methyltransferase</fullName>
    </alternativeName>
    <alternativeName>
        <fullName evidence="5">rRNA (pseudouridine-N3-)-methyltransferase RlmH</fullName>
    </alternativeName>
</protein>
<feature type="binding site" evidence="5">
    <location>
        <begin position="124"/>
        <end position="129"/>
    </location>
    <ligand>
        <name>S-adenosyl-L-methionine</name>
        <dbReference type="ChEBI" id="CHEBI:59789"/>
    </ligand>
</feature>
<comment type="catalytic activity">
    <reaction evidence="5">
        <text>pseudouridine(1915) in 23S rRNA + S-adenosyl-L-methionine = N(3)-methylpseudouridine(1915) in 23S rRNA + S-adenosyl-L-homocysteine + H(+)</text>
        <dbReference type="Rhea" id="RHEA:42752"/>
        <dbReference type="Rhea" id="RHEA-COMP:10221"/>
        <dbReference type="Rhea" id="RHEA-COMP:10222"/>
        <dbReference type="ChEBI" id="CHEBI:15378"/>
        <dbReference type="ChEBI" id="CHEBI:57856"/>
        <dbReference type="ChEBI" id="CHEBI:59789"/>
        <dbReference type="ChEBI" id="CHEBI:65314"/>
        <dbReference type="ChEBI" id="CHEBI:74486"/>
        <dbReference type="EC" id="2.1.1.177"/>
    </reaction>
</comment>
<feature type="binding site" evidence="5">
    <location>
        <position position="73"/>
    </location>
    <ligand>
        <name>S-adenosyl-L-methionine</name>
        <dbReference type="ChEBI" id="CHEBI:59789"/>
    </ligand>
</feature>
<dbReference type="Pfam" id="PF02590">
    <property type="entry name" value="SPOUT_MTase"/>
    <property type="match status" value="1"/>
</dbReference>